<sequence length="450" mass="48953">MDNRDAADERTGFLQNNDHDVEDNVTSITTNKQESWSDLKPYIRPLIATNFISICCGINDAAIGAIIPRLKDYYGIPNETVSLLFLCNSFGYFLSSMVYGYLAHKLGQLGTLYFGAINLLIAYSLIANGFPFGVMGALMVLQGTGVALLDAGMNVYCSSVPKATLMLNILHAMYGVGAMLSPLINAVLTKMGVSWQGLYVFMALFSLVNLLLITAGFRNIKVGHNDEEEEEQHLQNPDRHKEIMRAAMRHPMTIFGALYILVYVGTEVTVGGWGLTFLQQGRHGDFVAMSNVIAGYWGALAVGRIILGYLCERYGEKQMITLCTLLTVIVLAILWIVADVVIDSIAIISIGFLLGPMFPSTISLASKILPRNMHATSIGFMAGTGAGGAALFPFITGQVAGKFGILSMPGVCLVMAVTMQILWMIVPSDKDKRAPTSVNNQRDYQAIDSN</sequence>
<feature type="transmembrane region" description="Helical" evidence="8">
    <location>
        <begin position="403"/>
        <end position="426"/>
    </location>
</feature>
<evidence type="ECO:0000256" key="2">
    <source>
        <dbReference type="ARBA" id="ARBA00008335"/>
    </source>
</evidence>
<feature type="transmembrane region" description="Helical" evidence="8">
    <location>
        <begin position="196"/>
        <end position="217"/>
    </location>
</feature>
<dbReference type="InterPro" id="IPR036259">
    <property type="entry name" value="MFS_trans_sf"/>
</dbReference>
<accession>A0AAD5K4T4</accession>
<feature type="transmembrane region" description="Helical" evidence="8">
    <location>
        <begin position="344"/>
        <end position="366"/>
    </location>
</feature>
<dbReference type="FunFam" id="1.20.1250.20:FF:000286">
    <property type="entry name" value="MFS efflux transporter"/>
    <property type="match status" value="1"/>
</dbReference>
<evidence type="ECO:0000313" key="10">
    <source>
        <dbReference type="EMBL" id="KAI9269146.1"/>
    </source>
</evidence>
<feature type="transmembrane region" description="Helical" evidence="8">
    <location>
        <begin position="109"/>
        <end position="126"/>
    </location>
</feature>
<name>A0AAD5K4T4_9FUNG</name>
<evidence type="ECO:0000256" key="5">
    <source>
        <dbReference type="ARBA" id="ARBA00022989"/>
    </source>
</evidence>
<evidence type="ECO:0000256" key="3">
    <source>
        <dbReference type="ARBA" id="ARBA00022448"/>
    </source>
</evidence>
<evidence type="ECO:0000256" key="7">
    <source>
        <dbReference type="SAM" id="MobiDB-lite"/>
    </source>
</evidence>
<keyword evidence="6 8" id="KW-0472">Membrane</keyword>
<feature type="transmembrane region" description="Helical" evidence="8">
    <location>
        <begin position="286"/>
        <end position="307"/>
    </location>
</feature>
<proteinExistence type="inferred from homology"/>
<feature type="region of interest" description="Disordered" evidence="7">
    <location>
        <begin position="431"/>
        <end position="450"/>
    </location>
</feature>
<dbReference type="Proteomes" id="UP001209540">
    <property type="component" value="Unassembled WGS sequence"/>
</dbReference>
<reference evidence="10" key="1">
    <citation type="journal article" date="2022" name="IScience">
        <title>Evolution of zygomycete secretomes and the origins of terrestrial fungal ecologies.</title>
        <authorList>
            <person name="Chang Y."/>
            <person name="Wang Y."/>
            <person name="Mondo S."/>
            <person name="Ahrendt S."/>
            <person name="Andreopoulos W."/>
            <person name="Barry K."/>
            <person name="Beard J."/>
            <person name="Benny G.L."/>
            <person name="Blankenship S."/>
            <person name="Bonito G."/>
            <person name="Cuomo C."/>
            <person name="Desiro A."/>
            <person name="Gervers K.A."/>
            <person name="Hundley H."/>
            <person name="Kuo A."/>
            <person name="LaButti K."/>
            <person name="Lang B.F."/>
            <person name="Lipzen A."/>
            <person name="O'Donnell K."/>
            <person name="Pangilinan J."/>
            <person name="Reynolds N."/>
            <person name="Sandor L."/>
            <person name="Smith M.E."/>
            <person name="Tsang A."/>
            <person name="Grigoriev I.V."/>
            <person name="Stajich J.E."/>
            <person name="Spatafora J.W."/>
        </authorList>
    </citation>
    <scope>NUCLEOTIDE SEQUENCE</scope>
    <source>
        <strain evidence="10">RSA 2281</strain>
    </source>
</reference>
<protein>
    <submittedName>
        <fullName evidence="10">Major facilitator superfamily domain-containing protein</fullName>
    </submittedName>
</protein>
<evidence type="ECO:0000256" key="6">
    <source>
        <dbReference type="ARBA" id="ARBA00023136"/>
    </source>
</evidence>
<dbReference type="InterPro" id="IPR020846">
    <property type="entry name" value="MFS_dom"/>
</dbReference>
<evidence type="ECO:0000256" key="8">
    <source>
        <dbReference type="SAM" id="Phobius"/>
    </source>
</evidence>
<feature type="transmembrane region" description="Helical" evidence="8">
    <location>
        <begin position="378"/>
        <end position="397"/>
    </location>
</feature>
<dbReference type="SUPFAM" id="SSF103473">
    <property type="entry name" value="MFS general substrate transporter"/>
    <property type="match status" value="1"/>
</dbReference>
<keyword evidence="4 8" id="KW-0812">Transmembrane</keyword>
<evidence type="ECO:0000259" key="9">
    <source>
        <dbReference type="PROSITE" id="PS50850"/>
    </source>
</evidence>
<comment type="similarity">
    <text evidence="2">Belongs to the major facilitator superfamily.</text>
</comment>
<dbReference type="InterPro" id="IPR011701">
    <property type="entry name" value="MFS"/>
</dbReference>
<dbReference type="AlphaFoldDB" id="A0AAD5K4T4"/>
<evidence type="ECO:0000313" key="11">
    <source>
        <dbReference type="Proteomes" id="UP001209540"/>
    </source>
</evidence>
<dbReference type="GO" id="GO:0016020">
    <property type="term" value="C:membrane"/>
    <property type="evidence" value="ECO:0007669"/>
    <property type="project" value="TreeGrafter"/>
</dbReference>
<feature type="transmembrane region" description="Helical" evidence="8">
    <location>
        <begin position="254"/>
        <end position="274"/>
    </location>
</feature>
<dbReference type="PROSITE" id="PS50850">
    <property type="entry name" value="MFS"/>
    <property type="match status" value="1"/>
</dbReference>
<gene>
    <name evidence="10" type="ORF">BDA99DRAFT_546282</name>
</gene>
<feature type="transmembrane region" description="Helical" evidence="8">
    <location>
        <begin position="165"/>
        <end position="184"/>
    </location>
</feature>
<keyword evidence="3" id="KW-0813">Transport</keyword>
<dbReference type="GO" id="GO:0022857">
    <property type="term" value="F:transmembrane transporter activity"/>
    <property type="evidence" value="ECO:0007669"/>
    <property type="project" value="InterPro"/>
</dbReference>
<dbReference type="PANTHER" id="PTHR23514">
    <property type="entry name" value="BYPASS OF STOP CODON PROTEIN 6"/>
    <property type="match status" value="1"/>
</dbReference>
<dbReference type="Gene3D" id="1.20.1250.20">
    <property type="entry name" value="MFS general substrate transporter like domains"/>
    <property type="match status" value="2"/>
</dbReference>
<feature type="compositionally biased region" description="Polar residues" evidence="7">
    <location>
        <begin position="436"/>
        <end position="450"/>
    </location>
</feature>
<feature type="transmembrane region" description="Helical" evidence="8">
    <location>
        <begin position="132"/>
        <end position="153"/>
    </location>
</feature>
<dbReference type="EMBL" id="JAIXMP010000008">
    <property type="protein sequence ID" value="KAI9269146.1"/>
    <property type="molecule type" value="Genomic_DNA"/>
</dbReference>
<evidence type="ECO:0000256" key="1">
    <source>
        <dbReference type="ARBA" id="ARBA00004127"/>
    </source>
</evidence>
<evidence type="ECO:0000256" key="4">
    <source>
        <dbReference type="ARBA" id="ARBA00022692"/>
    </source>
</evidence>
<feature type="domain" description="Major facilitator superfamily (MFS) profile" evidence="9">
    <location>
        <begin position="45"/>
        <end position="430"/>
    </location>
</feature>
<feature type="transmembrane region" description="Helical" evidence="8">
    <location>
        <begin position="80"/>
        <end position="102"/>
    </location>
</feature>
<comment type="subcellular location">
    <subcellularLocation>
        <location evidence="1">Endomembrane system</location>
        <topology evidence="1">Multi-pass membrane protein</topology>
    </subcellularLocation>
</comment>
<feature type="transmembrane region" description="Helical" evidence="8">
    <location>
        <begin position="319"/>
        <end position="338"/>
    </location>
</feature>
<dbReference type="GO" id="GO:0012505">
    <property type="term" value="C:endomembrane system"/>
    <property type="evidence" value="ECO:0007669"/>
    <property type="project" value="UniProtKB-SubCell"/>
</dbReference>
<dbReference type="InterPro" id="IPR051788">
    <property type="entry name" value="MFS_Transporter"/>
</dbReference>
<organism evidence="10 11">
    <name type="scientific">Phascolomyces articulosus</name>
    <dbReference type="NCBI Taxonomy" id="60185"/>
    <lineage>
        <taxon>Eukaryota</taxon>
        <taxon>Fungi</taxon>
        <taxon>Fungi incertae sedis</taxon>
        <taxon>Mucoromycota</taxon>
        <taxon>Mucoromycotina</taxon>
        <taxon>Mucoromycetes</taxon>
        <taxon>Mucorales</taxon>
        <taxon>Lichtheimiaceae</taxon>
        <taxon>Phascolomyces</taxon>
    </lineage>
</organism>
<feature type="transmembrane region" description="Helical" evidence="8">
    <location>
        <begin position="46"/>
        <end position="68"/>
    </location>
</feature>
<keyword evidence="5 8" id="KW-1133">Transmembrane helix</keyword>
<dbReference type="PANTHER" id="PTHR23514:SF3">
    <property type="entry name" value="BYPASS OF STOP CODON PROTEIN 6"/>
    <property type="match status" value="1"/>
</dbReference>
<keyword evidence="11" id="KW-1185">Reference proteome</keyword>
<dbReference type="Pfam" id="PF07690">
    <property type="entry name" value="MFS_1"/>
    <property type="match status" value="1"/>
</dbReference>
<comment type="caution">
    <text evidence="10">The sequence shown here is derived from an EMBL/GenBank/DDBJ whole genome shotgun (WGS) entry which is preliminary data.</text>
</comment>
<reference evidence="10" key="2">
    <citation type="submission" date="2023-02" db="EMBL/GenBank/DDBJ databases">
        <authorList>
            <consortium name="DOE Joint Genome Institute"/>
            <person name="Mondo S.J."/>
            <person name="Chang Y."/>
            <person name="Wang Y."/>
            <person name="Ahrendt S."/>
            <person name="Andreopoulos W."/>
            <person name="Barry K."/>
            <person name="Beard J."/>
            <person name="Benny G.L."/>
            <person name="Blankenship S."/>
            <person name="Bonito G."/>
            <person name="Cuomo C."/>
            <person name="Desiro A."/>
            <person name="Gervers K.A."/>
            <person name="Hundley H."/>
            <person name="Kuo A."/>
            <person name="LaButti K."/>
            <person name="Lang B.F."/>
            <person name="Lipzen A."/>
            <person name="O'Donnell K."/>
            <person name="Pangilinan J."/>
            <person name="Reynolds N."/>
            <person name="Sandor L."/>
            <person name="Smith M.W."/>
            <person name="Tsang A."/>
            <person name="Grigoriev I.V."/>
            <person name="Stajich J.E."/>
            <person name="Spatafora J.W."/>
        </authorList>
    </citation>
    <scope>NUCLEOTIDE SEQUENCE</scope>
    <source>
        <strain evidence="10">RSA 2281</strain>
    </source>
</reference>